<evidence type="ECO:0000256" key="5">
    <source>
        <dbReference type="ARBA" id="ARBA00023065"/>
    </source>
</evidence>
<feature type="domain" description="FAD-binding FR-type" evidence="10">
    <location>
        <begin position="448"/>
        <end position="604"/>
    </location>
</feature>
<evidence type="ECO:0000313" key="11">
    <source>
        <dbReference type="EMBL" id="KAL2283181.1"/>
    </source>
</evidence>
<feature type="transmembrane region" description="Helical" evidence="8">
    <location>
        <begin position="257"/>
        <end position="276"/>
    </location>
</feature>
<keyword evidence="7" id="KW-0325">Glycoprotein</keyword>
<dbReference type="SFLD" id="SFLDG01168">
    <property type="entry name" value="Ferric_reductase_subgroup_(FRE"/>
    <property type="match status" value="1"/>
</dbReference>
<dbReference type="InterPro" id="IPR039261">
    <property type="entry name" value="FNR_nucleotide-bd"/>
</dbReference>
<sequence>MMGLTSAIFVVWSLFSLIHHAEGAKNGVVGFGISLYQDLCCQACHDSLSTLFLNCTTFMSSDDMAGMDMGMKKRDMDSDMPMGMTSDECYASNTPWLQTMAYCIQQNCNADGYPAEKQAQCFSNQAVAGASSPTFQDSLPATAPTVELEADAMWLNVTSLVNRDLYYSTHGTLREFARSEYLHTRFSLIIYLVVIGITLVCGTMTQITTLSPGLQKRLQNSGIVTKLRSAVFMPALFGSRRLEPLPGRAGYLPGRTLSIFIAIYVILNIVFSAVDFKSFQPNVYWFSKGFELCEYVGNRTGTLSFVNMSIAILFAGRNNPLIPFTGWSQTTFLTLHRWAARIATLQAIVHSIVYTMAYWQPGYEGASAYAEKAAEPFFYWGIIATIAMSLATGFAFLPLRIMLYETFLILHIILIVITLAGCWYHIIPHYGYDWGYQVWLYIAFAFWGAERVARVARIVYLNRLGDSKAVVESIPDSNIIQVTIFPRVGWNFGPGQHCFLYFPGLEKLWENHPFSVAGWRRKGQTLPVASARPSRDGSDVKETSDVKTVAHHEPEVQDCVAVRFLVRVHSGATAELQRRLSSCSPGIMEMSVYTEGPYAGHTSTLQPLLATDTVLCLVGGIGITNALGFVQEYASANPRTGESTGGKNRGVMRQARRFILAWSAREMALIDHVKRNFLIGVEGVEFSFWCTGDTPTNQKEVPAQDAKSLRTTAEAPPTMGRMDIGSVIRSSVEPGHHTTVLVCGPGAMADEAAMEVVKCVKSGSHVDIVEEAYAW</sequence>
<dbReference type="InterPro" id="IPR013112">
    <property type="entry name" value="FAD-bd_8"/>
</dbReference>
<feature type="transmembrane region" description="Helical" evidence="8">
    <location>
        <begin position="188"/>
        <end position="210"/>
    </location>
</feature>
<comment type="caution">
    <text evidence="11">The sequence shown here is derived from an EMBL/GenBank/DDBJ whole genome shotgun (WGS) entry which is preliminary data.</text>
</comment>
<keyword evidence="9" id="KW-0732">Signal</keyword>
<keyword evidence="12" id="KW-1185">Reference proteome</keyword>
<dbReference type="Gene3D" id="3.40.50.80">
    <property type="entry name" value="Nucleotide-binding domain of ferredoxin-NADP reductase (FNR) module"/>
    <property type="match status" value="1"/>
</dbReference>
<keyword evidence="3 8" id="KW-0812">Transmembrane</keyword>
<dbReference type="InterPro" id="IPR017927">
    <property type="entry name" value="FAD-bd_FR_type"/>
</dbReference>
<reference evidence="11 12" key="1">
    <citation type="submission" date="2024-03" db="EMBL/GenBank/DDBJ databases">
        <title>A high-quality draft genome sequence of Diaporthe vaccinii, a causative agent of upright dieback and viscid rot disease in cranberry plants.</title>
        <authorList>
            <person name="Sarrasin M."/>
            <person name="Lang B.F."/>
            <person name="Burger G."/>
        </authorList>
    </citation>
    <scope>NUCLEOTIDE SEQUENCE [LARGE SCALE GENOMIC DNA]</scope>
    <source>
        <strain evidence="11 12">IS7</strain>
    </source>
</reference>
<feature type="chain" id="PRO_5046382140" description="FAD-binding FR-type domain-containing protein" evidence="9">
    <location>
        <begin position="24"/>
        <end position="775"/>
    </location>
</feature>
<dbReference type="EMBL" id="JBAWTH010000044">
    <property type="protein sequence ID" value="KAL2283181.1"/>
    <property type="molecule type" value="Genomic_DNA"/>
</dbReference>
<dbReference type="SUPFAM" id="SSF52343">
    <property type="entry name" value="Ferredoxin reductase-like, C-terminal NADP-linked domain"/>
    <property type="match status" value="1"/>
</dbReference>
<dbReference type="Proteomes" id="UP001600888">
    <property type="component" value="Unassembled WGS sequence"/>
</dbReference>
<dbReference type="InterPro" id="IPR013130">
    <property type="entry name" value="Fe3_Rdtase_TM_dom"/>
</dbReference>
<organism evidence="11 12">
    <name type="scientific">Diaporthe vaccinii</name>
    <dbReference type="NCBI Taxonomy" id="105482"/>
    <lineage>
        <taxon>Eukaryota</taxon>
        <taxon>Fungi</taxon>
        <taxon>Dikarya</taxon>
        <taxon>Ascomycota</taxon>
        <taxon>Pezizomycotina</taxon>
        <taxon>Sordariomycetes</taxon>
        <taxon>Sordariomycetidae</taxon>
        <taxon>Diaporthales</taxon>
        <taxon>Diaporthaceae</taxon>
        <taxon>Diaporthe</taxon>
        <taxon>Diaporthe eres species complex</taxon>
    </lineage>
</organism>
<evidence type="ECO:0000256" key="8">
    <source>
        <dbReference type="SAM" id="Phobius"/>
    </source>
</evidence>
<dbReference type="Pfam" id="PF01794">
    <property type="entry name" value="Ferric_reduct"/>
    <property type="match status" value="1"/>
</dbReference>
<keyword evidence="4 8" id="KW-1133">Transmembrane helix</keyword>
<feature type="transmembrane region" description="Helical" evidence="8">
    <location>
        <begin position="377"/>
        <end position="399"/>
    </location>
</feature>
<feature type="transmembrane region" description="Helical" evidence="8">
    <location>
        <begin position="406"/>
        <end position="426"/>
    </location>
</feature>
<dbReference type="SFLD" id="SFLDS00052">
    <property type="entry name" value="Ferric_Reductase_Domain"/>
    <property type="match status" value="1"/>
</dbReference>
<evidence type="ECO:0000256" key="7">
    <source>
        <dbReference type="ARBA" id="ARBA00023180"/>
    </source>
</evidence>
<keyword evidence="6 8" id="KW-0472">Membrane</keyword>
<accession>A0ABR4ELL3</accession>
<dbReference type="InterPro" id="IPR051410">
    <property type="entry name" value="Ferric/Cupric_Reductase"/>
</dbReference>
<dbReference type="PROSITE" id="PS51384">
    <property type="entry name" value="FAD_FR"/>
    <property type="match status" value="1"/>
</dbReference>
<evidence type="ECO:0000256" key="9">
    <source>
        <dbReference type="SAM" id="SignalP"/>
    </source>
</evidence>
<keyword evidence="2" id="KW-0813">Transport</keyword>
<gene>
    <name evidence="11" type="ORF">FJTKL_10077</name>
</gene>
<evidence type="ECO:0000256" key="2">
    <source>
        <dbReference type="ARBA" id="ARBA00022448"/>
    </source>
</evidence>
<feature type="signal peptide" evidence="9">
    <location>
        <begin position="1"/>
        <end position="23"/>
    </location>
</feature>
<feature type="transmembrane region" description="Helical" evidence="8">
    <location>
        <begin position="338"/>
        <end position="357"/>
    </location>
</feature>
<keyword evidence="5" id="KW-0406">Ion transport</keyword>
<dbReference type="PANTHER" id="PTHR32361:SF9">
    <property type="entry name" value="FERRIC REDUCTASE TRANSMEMBRANE COMPONENT 3-RELATED"/>
    <property type="match status" value="1"/>
</dbReference>
<comment type="subcellular location">
    <subcellularLocation>
        <location evidence="1">Membrane</location>
        <topology evidence="1">Multi-pass membrane protein</topology>
    </subcellularLocation>
</comment>
<dbReference type="Pfam" id="PF08022">
    <property type="entry name" value="FAD_binding_8"/>
    <property type="match status" value="1"/>
</dbReference>
<evidence type="ECO:0000313" key="12">
    <source>
        <dbReference type="Proteomes" id="UP001600888"/>
    </source>
</evidence>
<evidence type="ECO:0000256" key="1">
    <source>
        <dbReference type="ARBA" id="ARBA00004141"/>
    </source>
</evidence>
<evidence type="ECO:0000256" key="4">
    <source>
        <dbReference type="ARBA" id="ARBA00022989"/>
    </source>
</evidence>
<dbReference type="PANTHER" id="PTHR32361">
    <property type="entry name" value="FERRIC/CUPRIC REDUCTASE TRANSMEMBRANE COMPONENT"/>
    <property type="match status" value="1"/>
</dbReference>
<protein>
    <recommendedName>
        <fullName evidence="10">FAD-binding FR-type domain-containing protein</fullName>
    </recommendedName>
</protein>
<evidence type="ECO:0000256" key="3">
    <source>
        <dbReference type="ARBA" id="ARBA00022692"/>
    </source>
</evidence>
<evidence type="ECO:0000259" key="10">
    <source>
        <dbReference type="PROSITE" id="PS51384"/>
    </source>
</evidence>
<proteinExistence type="predicted"/>
<name>A0ABR4ELL3_9PEZI</name>
<dbReference type="CDD" id="cd06186">
    <property type="entry name" value="NOX_Duox_like_FAD_NADP"/>
    <property type="match status" value="1"/>
</dbReference>
<evidence type="ECO:0000256" key="6">
    <source>
        <dbReference type="ARBA" id="ARBA00023136"/>
    </source>
</evidence>